<feature type="domain" description="Guanylate cyclase" evidence="3">
    <location>
        <begin position="159"/>
        <end position="297"/>
    </location>
</feature>
<dbReference type="InterPro" id="IPR029787">
    <property type="entry name" value="Nucleotide_cyclase"/>
</dbReference>
<dbReference type="GO" id="GO:0009190">
    <property type="term" value="P:cyclic nucleotide biosynthetic process"/>
    <property type="evidence" value="ECO:0007669"/>
    <property type="project" value="InterPro"/>
</dbReference>
<name>A0A0L0D8S0_THETB</name>
<dbReference type="InterPro" id="IPR001054">
    <property type="entry name" value="A/G_cyclase"/>
</dbReference>
<dbReference type="STRING" id="461836.A0A0L0D8S0"/>
<keyword evidence="5" id="KW-1185">Reference proteome</keyword>
<protein>
    <recommendedName>
        <fullName evidence="3">Guanylate cyclase domain-containing protein</fullName>
    </recommendedName>
</protein>
<accession>A0A0L0D8S0</accession>
<dbReference type="Proteomes" id="UP000054408">
    <property type="component" value="Unassembled WGS sequence"/>
</dbReference>
<dbReference type="Pfam" id="PF00211">
    <property type="entry name" value="Guanylate_cyc"/>
    <property type="match status" value="1"/>
</dbReference>
<dbReference type="EMBL" id="GL349448">
    <property type="protein sequence ID" value="KNC47688.1"/>
    <property type="molecule type" value="Genomic_DNA"/>
</dbReference>
<dbReference type="Gene3D" id="3.30.70.1230">
    <property type="entry name" value="Nucleotide cyclase"/>
    <property type="match status" value="1"/>
</dbReference>
<dbReference type="CDD" id="cd07302">
    <property type="entry name" value="CHD"/>
    <property type="match status" value="1"/>
</dbReference>
<dbReference type="InterPro" id="IPR050697">
    <property type="entry name" value="Adenylyl/Guanylyl_Cyclase_3/4"/>
</dbReference>
<dbReference type="SUPFAM" id="SSF55073">
    <property type="entry name" value="Nucleotide cyclase"/>
    <property type="match status" value="1"/>
</dbReference>
<evidence type="ECO:0000256" key="2">
    <source>
        <dbReference type="SAM" id="Phobius"/>
    </source>
</evidence>
<dbReference type="GO" id="GO:0035556">
    <property type="term" value="P:intracellular signal transduction"/>
    <property type="evidence" value="ECO:0007669"/>
    <property type="project" value="InterPro"/>
</dbReference>
<sequence length="586" mass="61796">MLDSCGVCFGGNRNVDGCGMCFGNNLLRDSCGVCRGENEALDSCGVCFGTDRHQDVCGVCYGNSSSCAGCDGVPNSGLVVDECGVCGGLSECLGQGAGASVASPSRMLPIVAGSTASFMVCIVAGVAFLLIVRRKRAAKVYVAEKMAAAAEEAPKGAIAMFISDVQASTHLWEHYSESMEIAIDIHNKLFRELLDKHRGYEVRTEGDSFVVAFHTAAEAVRTAIELQTKLLDLEWPADVLQDRKVPVVEDEATGELLFRGLRVRIGIHWCEPSRSFSERTQRYEYFGGAMNVAQVVGDCGGGGQIVVSGDAVRRIDVVTASELGASLERMGVFRHVMETGTSFDVELYSAVPKSLAGRGFTAADLRGVELVAADLDSQPNLHRTTSQTTLVSTDSLPSFDINAVVSAKLAEQAKSAAADAVWSGDWAQMTNPDESEIDPTSTKARVAALRERLGSRRARSARAAIRTRALSASSRSRAGSRKAVVSPLQRLATAASLLMPTSDVKASDGEASDGEDDSSRLSSSSSRSTEPWICCFPLGASPCIAGALGAFAHSLNDQFVSGAVLDCDCAPGALPRPQHLVTVAAA</sequence>
<feature type="region of interest" description="Disordered" evidence="1">
    <location>
        <begin position="502"/>
        <end position="529"/>
    </location>
</feature>
<dbReference type="SMART" id="SM00044">
    <property type="entry name" value="CYCc"/>
    <property type="match status" value="1"/>
</dbReference>
<dbReference type="PROSITE" id="PS50125">
    <property type="entry name" value="GUANYLATE_CYCLASE_2"/>
    <property type="match status" value="1"/>
</dbReference>
<dbReference type="GeneID" id="25563487"/>
<evidence type="ECO:0000313" key="5">
    <source>
        <dbReference type="Proteomes" id="UP000054408"/>
    </source>
</evidence>
<feature type="transmembrane region" description="Helical" evidence="2">
    <location>
        <begin position="110"/>
        <end position="132"/>
    </location>
</feature>
<dbReference type="OrthoDB" id="2021138at2759"/>
<reference evidence="4 5" key="1">
    <citation type="submission" date="2010-05" db="EMBL/GenBank/DDBJ databases">
        <title>The Genome Sequence of Thecamonas trahens ATCC 50062.</title>
        <authorList>
            <consortium name="The Broad Institute Genome Sequencing Platform"/>
            <person name="Russ C."/>
            <person name="Cuomo C."/>
            <person name="Shea T."/>
            <person name="Young S.K."/>
            <person name="Zeng Q."/>
            <person name="Koehrsen M."/>
            <person name="Haas B."/>
            <person name="Borodovsky M."/>
            <person name="Guigo R."/>
            <person name="Alvarado L."/>
            <person name="Berlin A."/>
            <person name="Bochicchio J."/>
            <person name="Borenstein D."/>
            <person name="Chapman S."/>
            <person name="Chen Z."/>
            <person name="Freedman E."/>
            <person name="Gellesch M."/>
            <person name="Goldberg J."/>
            <person name="Griggs A."/>
            <person name="Gujja S."/>
            <person name="Heilman E."/>
            <person name="Heiman D."/>
            <person name="Hepburn T."/>
            <person name="Howarth C."/>
            <person name="Jen D."/>
            <person name="Larson L."/>
            <person name="Mehta T."/>
            <person name="Park D."/>
            <person name="Pearson M."/>
            <person name="Roberts A."/>
            <person name="Saif S."/>
            <person name="Shenoy N."/>
            <person name="Sisk P."/>
            <person name="Stolte C."/>
            <person name="Sykes S."/>
            <person name="Thomson T."/>
            <person name="Walk T."/>
            <person name="White J."/>
            <person name="Yandava C."/>
            <person name="Burger G."/>
            <person name="Gray M.W."/>
            <person name="Holland P.W.H."/>
            <person name="King N."/>
            <person name="Lang F.B.F."/>
            <person name="Roger A.J."/>
            <person name="Ruiz-Trillo I."/>
            <person name="Lander E."/>
            <person name="Nusbaum C."/>
        </authorList>
    </citation>
    <scope>NUCLEOTIDE SEQUENCE [LARGE SCALE GENOMIC DNA]</scope>
    <source>
        <strain evidence="4 5">ATCC 50062</strain>
    </source>
</reference>
<dbReference type="eggNOG" id="KOG0618">
    <property type="taxonomic scope" value="Eukaryota"/>
</dbReference>
<dbReference type="PANTHER" id="PTHR43081:SF1">
    <property type="entry name" value="ADENYLATE CYCLASE, TERMINAL-DIFFERENTIATION SPECIFIC"/>
    <property type="match status" value="1"/>
</dbReference>
<dbReference type="PANTHER" id="PTHR43081">
    <property type="entry name" value="ADENYLATE CYCLASE, TERMINAL-DIFFERENTIATION SPECIFIC-RELATED"/>
    <property type="match status" value="1"/>
</dbReference>
<organism evidence="4 5">
    <name type="scientific">Thecamonas trahens ATCC 50062</name>
    <dbReference type="NCBI Taxonomy" id="461836"/>
    <lineage>
        <taxon>Eukaryota</taxon>
        <taxon>Apusozoa</taxon>
        <taxon>Apusomonadida</taxon>
        <taxon>Apusomonadidae</taxon>
        <taxon>Thecamonas</taxon>
    </lineage>
</organism>
<evidence type="ECO:0000259" key="3">
    <source>
        <dbReference type="PROSITE" id="PS50125"/>
    </source>
</evidence>
<evidence type="ECO:0000256" key="1">
    <source>
        <dbReference type="SAM" id="MobiDB-lite"/>
    </source>
</evidence>
<keyword evidence="2" id="KW-0472">Membrane</keyword>
<keyword evidence="2" id="KW-1133">Transmembrane helix</keyword>
<dbReference type="AlphaFoldDB" id="A0A0L0D8S0"/>
<keyword evidence="2" id="KW-0812">Transmembrane</keyword>
<gene>
    <name evidence="4" type="ORF">AMSG_03919</name>
</gene>
<dbReference type="RefSeq" id="XP_013759170.1">
    <property type="nucleotide sequence ID" value="XM_013903716.1"/>
</dbReference>
<proteinExistence type="predicted"/>
<evidence type="ECO:0000313" key="4">
    <source>
        <dbReference type="EMBL" id="KNC47688.1"/>
    </source>
</evidence>